<proteinExistence type="predicted"/>
<evidence type="ECO:0000256" key="2">
    <source>
        <dbReference type="ARBA" id="ARBA00022475"/>
    </source>
</evidence>
<evidence type="ECO:0000256" key="6">
    <source>
        <dbReference type="SAM" id="Phobius"/>
    </source>
</evidence>
<gene>
    <name evidence="8" type="ORF">A2714_03710</name>
</gene>
<dbReference type="PANTHER" id="PTHR42709">
    <property type="entry name" value="ALKALINE PHOSPHATASE LIKE PROTEIN"/>
    <property type="match status" value="1"/>
</dbReference>
<evidence type="ECO:0000313" key="8">
    <source>
        <dbReference type="EMBL" id="OGM20759.1"/>
    </source>
</evidence>
<dbReference type="Pfam" id="PF09335">
    <property type="entry name" value="VTT_dom"/>
    <property type="match status" value="1"/>
</dbReference>
<dbReference type="Proteomes" id="UP000178419">
    <property type="component" value="Unassembled WGS sequence"/>
</dbReference>
<evidence type="ECO:0000313" key="9">
    <source>
        <dbReference type="Proteomes" id="UP000178419"/>
    </source>
</evidence>
<dbReference type="InterPro" id="IPR051311">
    <property type="entry name" value="DedA_domain"/>
</dbReference>
<dbReference type="InterPro" id="IPR032816">
    <property type="entry name" value="VTT_dom"/>
</dbReference>
<dbReference type="EMBL" id="MGGE01000035">
    <property type="protein sequence ID" value="OGM20759.1"/>
    <property type="molecule type" value="Genomic_DNA"/>
</dbReference>
<dbReference type="GO" id="GO:0005886">
    <property type="term" value="C:plasma membrane"/>
    <property type="evidence" value="ECO:0007669"/>
    <property type="project" value="UniProtKB-SubCell"/>
</dbReference>
<reference evidence="8 9" key="1">
    <citation type="journal article" date="2016" name="Nat. Commun.">
        <title>Thousands of microbial genomes shed light on interconnected biogeochemical processes in an aquifer system.</title>
        <authorList>
            <person name="Anantharaman K."/>
            <person name="Brown C.T."/>
            <person name="Hug L.A."/>
            <person name="Sharon I."/>
            <person name="Castelle C.J."/>
            <person name="Probst A.J."/>
            <person name="Thomas B.C."/>
            <person name="Singh A."/>
            <person name="Wilkins M.J."/>
            <person name="Karaoz U."/>
            <person name="Brodie E.L."/>
            <person name="Williams K.H."/>
            <person name="Hubbard S.S."/>
            <person name="Banfield J.F."/>
        </authorList>
    </citation>
    <scope>NUCLEOTIDE SEQUENCE [LARGE SCALE GENOMIC DNA]</scope>
</reference>
<dbReference type="PANTHER" id="PTHR42709:SF6">
    <property type="entry name" value="UNDECAPRENYL PHOSPHATE TRANSPORTER A"/>
    <property type="match status" value="1"/>
</dbReference>
<evidence type="ECO:0000256" key="1">
    <source>
        <dbReference type="ARBA" id="ARBA00004651"/>
    </source>
</evidence>
<evidence type="ECO:0000259" key="7">
    <source>
        <dbReference type="Pfam" id="PF09335"/>
    </source>
</evidence>
<evidence type="ECO:0000256" key="4">
    <source>
        <dbReference type="ARBA" id="ARBA00022989"/>
    </source>
</evidence>
<keyword evidence="4 6" id="KW-1133">Transmembrane helix</keyword>
<comment type="caution">
    <text evidence="8">The sequence shown here is derived from an EMBL/GenBank/DDBJ whole genome shotgun (WGS) entry which is preliminary data.</text>
</comment>
<comment type="subcellular location">
    <subcellularLocation>
        <location evidence="1">Cell membrane</location>
        <topology evidence="1">Multi-pass membrane protein</topology>
    </subcellularLocation>
</comment>
<feature type="transmembrane region" description="Helical" evidence="6">
    <location>
        <begin position="171"/>
        <end position="191"/>
    </location>
</feature>
<evidence type="ECO:0000256" key="5">
    <source>
        <dbReference type="ARBA" id="ARBA00023136"/>
    </source>
</evidence>
<name>A0A1F7Y1E6_9BACT</name>
<keyword evidence="5 6" id="KW-0472">Membrane</keyword>
<keyword evidence="3 6" id="KW-0812">Transmembrane</keyword>
<protein>
    <recommendedName>
        <fullName evidence="7">VTT domain-containing protein</fullName>
    </recommendedName>
</protein>
<keyword evidence="2" id="KW-1003">Cell membrane</keyword>
<feature type="domain" description="VTT" evidence="7">
    <location>
        <begin position="37"/>
        <end position="158"/>
    </location>
</feature>
<feature type="transmembrane region" description="Helical" evidence="6">
    <location>
        <begin position="138"/>
        <end position="159"/>
    </location>
</feature>
<evidence type="ECO:0000256" key="3">
    <source>
        <dbReference type="ARBA" id="ARBA00022692"/>
    </source>
</evidence>
<accession>A0A1F7Y1E6</accession>
<organism evidence="8 9">
    <name type="scientific">Candidatus Woesebacteria bacterium RIFCSPHIGHO2_01_FULL_38_9</name>
    <dbReference type="NCBI Taxonomy" id="1802492"/>
    <lineage>
        <taxon>Bacteria</taxon>
        <taxon>Candidatus Woeseibacteriota</taxon>
    </lineage>
</organism>
<sequence>METFELIDKIEIIYGTWGYLLVFLSSLIETSPIGFAIPGGLIVALGGFFAYGKSSTLVGVVISGSLGMFITFLGAYILGRKTGLTLARKLNQEKFAQQASLLLEKQGPVILTTSLLANLTRFWVAYVAGAQGYNILRFLFYAATASLTWNSLLVTVGYLAGSERSQLESGLAKLGILSWILVLVLMGAISFKIRKEFKKIQKQAL</sequence>
<feature type="transmembrane region" description="Helical" evidence="6">
    <location>
        <begin position="57"/>
        <end position="79"/>
    </location>
</feature>
<dbReference type="AlphaFoldDB" id="A0A1F7Y1E6"/>